<evidence type="ECO:0000313" key="2">
    <source>
        <dbReference type="Proteomes" id="UP000696573"/>
    </source>
</evidence>
<dbReference type="InterPro" id="IPR011330">
    <property type="entry name" value="Glyco_hydro/deAcase_b/a-brl"/>
</dbReference>
<dbReference type="SUPFAM" id="SSF88713">
    <property type="entry name" value="Glycoside hydrolase/deacetylase"/>
    <property type="match status" value="1"/>
</dbReference>
<dbReference type="PANTHER" id="PTHR30292">
    <property type="entry name" value="UNCHARACTERIZED PROTEIN YBGL-RELATED"/>
    <property type="match status" value="1"/>
</dbReference>
<keyword evidence="2" id="KW-1185">Reference proteome</keyword>
<accession>A0A9N9VUC8</accession>
<proteinExistence type="predicted"/>
<comment type="caution">
    <text evidence="1">The sequence shown here is derived from an EMBL/GenBank/DDBJ whole genome shotgun (WGS) entry which is preliminary data.</text>
</comment>
<gene>
    <name evidence="1" type="ORF">CRHIZ90672A_00002647</name>
</gene>
<organism evidence="1 2">
    <name type="scientific">Clonostachys rhizophaga</name>
    <dbReference type="NCBI Taxonomy" id="160324"/>
    <lineage>
        <taxon>Eukaryota</taxon>
        <taxon>Fungi</taxon>
        <taxon>Dikarya</taxon>
        <taxon>Ascomycota</taxon>
        <taxon>Pezizomycotina</taxon>
        <taxon>Sordariomycetes</taxon>
        <taxon>Hypocreomycetidae</taxon>
        <taxon>Hypocreales</taxon>
        <taxon>Bionectriaceae</taxon>
        <taxon>Clonostachys</taxon>
    </lineage>
</organism>
<dbReference type="Pfam" id="PF03746">
    <property type="entry name" value="LamB_YcsF"/>
    <property type="match status" value="1"/>
</dbReference>
<dbReference type="NCBIfam" id="NF003816">
    <property type="entry name" value="PRK05406.1-5"/>
    <property type="match status" value="1"/>
</dbReference>
<dbReference type="InterPro" id="IPR005501">
    <property type="entry name" value="LamB/YcsF/PxpA-like"/>
</dbReference>
<dbReference type="EMBL" id="CABFNQ020000744">
    <property type="protein sequence ID" value="CAH0032969.1"/>
    <property type="molecule type" value="Genomic_DNA"/>
</dbReference>
<evidence type="ECO:0008006" key="3">
    <source>
        <dbReference type="Google" id="ProtNLM"/>
    </source>
</evidence>
<dbReference type="PANTHER" id="PTHR30292:SF0">
    <property type="entry name" value="5-OXOPROLINASE SUBUNIT A"/>
    <property type="match status" value="1"/>
</dbReference>
<dbReference type="NCBIfam" id="NF003814">
    <property type="entry name" value="PRK05406.1-3"/>
    <property type="match status" value="1"/>
</dbReference>
<dbReference type="Proteomes" id="UP000696573">
    <property type="component" value="Unassembled WGS sequence"/>
</dbReference>
<evidence type="ECO:0000313" key="1">
    <source>
        <dbReference type="EMBL" id="CAH0032969.1"/>
    </source>
</evidence>
<dbReference type="AlphaFoldDB" id="A0A9N9VUC8"/>
<sequence length="264" mass="29183">MALLSTAPMRSSALRKIEINCDMGEGFGRWKMAPDDELMALVDVANIACGFHAGDPSLMRKTVSLAKLKKVRVGAHPGLQDLVGFGRRRMEIDPEDLYSMVLYQIGALKAFLDAEGMPMNHVKPHGELYFYMQRDPAIMEAVIRATAVYGVPMYGAKSEVQKSMCAKYGLSFIEEAYVDLQYSKEAKLLSVAQSNVATPQDIYTRAFSIATNDNIIDNEGNLVTIGFKGQPFSFCIHSDMPTAFENTKACRKAVDEVNSKLGWS</sequence>
<dbReference type="GO" id="GO:0005975">
    <property type="term" value="P:carbohydrate metabolic process"/>
    <property type="evidence" value="ECO:0007669"/>
    <property type="project" value="InterPro"/>
</dbReference>
<name>A0A9N9VUC8_9HYPO</name>
<reference evidence="1" key="1">
    <citation type="submission" date="2021-10" db="EMBL/GenBank/DDBJ databases">
        <authorList>
            <person name="Piombo E."/>
        </authorList>
    </citation>
    <scope>NUCLEOTIDE SEQUENCE</scope>
</reference>
<protein>
    <recommendedName>
        <fullName evidence="3">Lactam utilization protein lamB</fullName>
    </recommendedName>
</protein>
<dbReference type="Gene3D" id="3.20.20.370">
    <property type="entry name" value="Glycoside hydrolase/deacetylase"/>
    <property type="match status" value="1"/>
</dbReference>
<dbReference type="OrthoDB" id="5295431at2759"/>